<evidence type="ECO:0000313" key="3">
    <source>
        <dbReference type="Proteomes" id="UP001213623"/>
    </source>
</evidence>
<feature type="region of interest" description="Disordered" evidence="1">
    <location>
        <begin position="625"/>
        <end position="648"/>
    </location>
</feature>
<dbReference type="GO" id="GO:0006606">
    <property type="term" value="P:protein import into nucleus"/>
    <property type="evidence" value="ECO:0007669"/>
    <property type="project" value="TreeGrafter"/>
</dbReference>
<dbReference type="GO" id="GO:0044611">
    <property type="term" value="C:nuclear pore inner ring"/>
    <property type="evidence" value="ECO:0007669"/>
    <property type="project" value="TreeGrafter"/>
</dbReference>
<organism evidence="2 3">
    <name type="scientific">Malassezia nana</name>
    <dbReference type="NCBI Taxonomy" id="180528"/>
    <lineage>
        <taxon>Eukaryota</taxon>
        <taxon>Fungi</taxon>
        <taxon>Dikarya</taxon>
        <taxon>Basidiomycota</taxon>
        <taxon>Ustilaginomycotina</taxon>
        <taxon>Malasseziomycetes</taxon>
        <taxon>Malasseziales</taxon>
        <taxon>Malasseziaceae</taxon>
        <taxon>Malassezia</taxon>
    </lineage>
</organism>
<dbReference type="PANTHER" id="PTHR31431:SF1">
    <property type="entry name" value="NUCLEOPORIN NUP188"/>
    <property type="match status" value="1"/>
</dbReference>
<reference evidence="2" key="1">
    <citation type="submission" date="2023-03" db="EMBL/GenBank/DDBJ databases">
        <title>Mating type loci evolution in Malassezia.</title>
        <authorList>
            <person name="Coelho M.A."/>
        </authorList>
    </citation>
    <scope>NUCLEOTIDE SEQUENCE</scope>
    <source>
        <strain evidence="2">CBS 9557</strain>
    </source>
</reference>
<evidence type="ECO:0000256" key="1">
    <source>
        <dbReference type="SAM" id="MobiDB-lite"/>
    </source>
</evidence>
<evidence type="ECO:0000313" key="2">
    <source>
        <dbReference type="EMBL" id="WFD27796.1"/>
    </source>
</evidence>
<protein>
    <recommendedName>
        <fullName evidence="4">Nucleoporin</fullName>
    </recommendedName>
</protein>
<keyword evidence="3" id="KW-1185">Reference proteome</keyword>
<name>A0AAF0ES63_9BASI</name>
<dbReference type="Gene3D" id="1.25.10.70">
    <property type="match status" value="1"/>
</dbReference>
<sequence length="1833" mass="196202">MAGAAPSAAPDAAHEPLSHMPMYVSFYEIYEHLECVRQICAPAELQRLLELRLARLRACGAPWSAPTAASRAAVQKACVSWYGHTIQLDTTQRDMSLALSDHLHLDEVEAAGLLCTYLASTHRKLDARDCEPGDQRDALLDALFLFFLEEQLAVIRCLSALLRIAEDAHNELFDMASHVLDQLADEALAHHCLSSFEHAATHAHAASFAADPRYAMLSARHSIERQLALLEVAFLLYYGRLPPTMGFFDALLAAIQRTHFGQQQASAGFLSDDVRDLLRSVRELLVFLGIECLNLEAALEALPAGALADDAALAPLAADPAALDAALQRLDTQAASDPAYAPLLLALALVLRRLDEHVSAEDAPPLEPALARAVNVLDLGPPLWRRLVQGAFDPTMDLLGTLHAFVSSPLLGTCAHGLGASNLSALAYRAVFKGLLLTVSELVQPEYLPDLNALVDLWYGTFRDASGDVADGAAALCLQFWTQDLPYPTRASVVETARRRFPASLRPLVRLARALSGSSMHAPAPDTAASAADLLMHLPTLALVMPPRATALAPWQPVQGTEAPGVHYELRTALPVPATRLVLPAGTRGTLISPPDEVPAVVLWQLATPVSAWHVLHDTLAYPEQQQQRPLSSGRRHPLLDDSADAPPLALSPDWADAELVATEMAELFTDMLSADEALGEALLEHLGPDMALVPTALRLVQHGLAAHPLNERQVCAGYRLLQALLPLCPNDVWQHVRSTNVLVGSPGTAPLLDDTHVSPPSPLCAQHAFGGALALLDLLAALLAQMQSAQYVDPANLVHIKARVIARALSWVADVLWADHATLPAPPEVHAAVGLACLRLWDTVLVDPCLCADKDAVQPIVAVVERALGQSATPSALRPWLAALDTPLTGGAPAEALVTQALVSARTLVTRASREPQPSPPSLPAPSEARGARAGAVVSYVAAAVPASLAMAAANLVTESVRTSETSAFRWAPLVGTTAQVDAMVRDLLPQLAHGPSDRPLRAALWRMLSALVASRPALATFMLTGGHEAEGEAAADTPTALQLATRTVREADLWERAPDVLAAVLLFLNEAWAHALAHPRVFAALRQDTHFFDALKALWRHEVPFPSEEASADTTTAYAHRMVAQARALRLLELDVQALGRSASSASPTTPQGGLRVLCHELRDQHAVDVIAAMLDTASSSAVQSDEASLAALVPHLPISTLRLPPRRDEYDERRIFGPTYMYAMPALLARVSPDTEAAALAERIGLAWSALDAQALRAHACVDALGTSLPHLLASTDAPSVQPTLEALALRLAPLAAADERCDVLRLWARVLGATHTQIAAPAVNALAVALVHTLEVPAYTLSASVSETGAAAEFRAPLLQCMLAVTLAARRLSEPVSALSAVLGHAMHALSHMVAFAPLLDVPSSEAARRAEHDLDVLVAVVQTGMACVPPSVWLQPLRETPILHGVRQLLTHAPLAAPGEWAGAPRTHVRFFAPLVRLLEALAAQPAACELLAHAGMVRVLGTHALSAALEEGRMDATLPSGEPNPLHAVWLLALRTVTRIVENVGHEARAHLVDADVDAFVHMCGGQLRRAFLWAPLTQTQRLDMAELHEVRATLRLFYSMWVAKAPSASQDTPRVHAKAHIPLGDVLVERAPRLMPPLAYLATHPTELRAWLGLDEPTEAPADESVLRAAQAAVDDALCLLLALLWALSSSELVLTHEPSAWPQLPAMIAPTLHVAPGAPASLGTLLELASAWTSRHRDGDTHLRDALEQCVGLCAAQALIWAKAPGPPDVQAAWQVQVDQALVEWAAGLGRDMGAAILAAEEANHSAWWDVLRHLERRYMSHRYA</sequence>
<dbReference type="Proteomes" id="UP001213623">
    <property type="component" value="Chromosome 5"/>
</dbReference>
<evidence type="ECO:0008006" key="4">
    <source>
        <dbReference type="Google" id="ProtNLM"/>
    </source>
</evidence>
<dbReference type="InterPro" id="IPR044840">
    <property type="entry name" value="Nup188"/>
</dbReference>
<dbReference type="GO" id="GO:0006405">
    <property type="term" value="P:RNA export from nucleus"/>
    <property type="evidence" value="ECO:0007669"/>
    <property type="project" value="TreeGrafter"/>
</dbReference>
<gene>
    <name evidence="2" type="ORF">MNAN1_002801</name>
</gene>
<proteinExistence type="predicted"/>
<dbReference type="GO" id="GO:0017056">
    <property type="term" value="F:structural constituent of nuclear pore"/>
    <property type="evidence" value="ECO:0007669"/>
    <property type="project" value="InterPro"/>
</dbReference>
<dbReference type="EMBL" id="CP119896">
    <property type="protein sequence ID" value="WFD27796.1"/>
    <property type="molecule type" value="Genomic_DNA"/>
</dbReference>
<accession>A0AAF0ES63</accession>
<dbReference type="PANTHER" id="PTHR31431">
    <property type="entry name" value="NUCLEOPORIN NUP188 HOMOLOG"/>
    <property type="match status" value="1"/>
</dbReference>